<accession>T0L0X9</accession>
<feature type="domain" description="Carrier" evidence="1">
    <location>
        <begin position="114"/>
        <end position="156"/>
    </location>
</feature>
<dbReference type="PROSITE" id="PS50075">
    <property type="entry name" value="CARRIER"/>
    <property type="match status" value="1"/>
</dbReference>
<dbReference type="STRING" id="1237896.T0L0X9"/>
<dbReference type="Gene3D" id="1.10.1200.10">
    <property type="entry name" value="ACP-like"/>
    <property type="match status" value="1"/>
</dbReference>
<evidence type="ECO:0000259" key="1">
    <source>
        <dbReference type="PROSITE" id="PS50075"/>
    </source>
</evidence>
<organism evidence="2 3">
    <name type="scientific">Colletotrichum gloeosporioides (strain Cg-14)</name>
    <name type="common">Anthracnose fungus</name>
    <name type="synonym">Glomerella cingulata</name>
    <dbReference type="NCBI Taxonomy" id="1237896"/>
    <lineage>
        <taxon>Eukaryota</taxon>
        <taxon>Fungi</taxon>
        <taxon>Dikarya</taxon>
        <taxon>Ascomycota</taxon>
        <taxon>Pezizomycotina</taxon>
        <taxon>Sordariomycetes</taxon>
        <taxon>Hypocreomycetidae</taxon>
        <taxon>Glomerellales</taxon>
        <taxon>Glomerellaceae</taxon>
        <taxon>Colletotrichum</taxon>
        <taxon>Colletotrichum gloeosporioides species complex</taxon>
    </lineage>
</organism>
<proteinExistence type="predicted"/>
<dbReference type="HOGENOM" id="CLU_1948685_0_0_1"/>
<dbReference type="eggNOG" id="KOG1202">
    <property type="taxonomic scope" value="Eukaryota"/>
</dbReference>
<protein>
    <recommendedName>
        <fullName evidence="1">Carrier domain-containing protein</fullName>
    </recommendedName>
</protein>
<name>T0L0X9_COLGC</name>
<sequence length="156" mass="16460">MLVGDEETLGKLRGAGFYGIRHDDFIEMVSRAITGEVVPGVRTPPQIVSGVGTGGLIRQNNPGDPFWSRTAMYSFMNTVDMPVTAPDDNAGQGPGEDDVKRMLASCGGREEAAVIITAGLVQLLAKAMSLLPEEIDPEKAPSAYGVDSLVAVGIRN</sequence>
<evidence type="ECO:0000313" key="3">
    <source>
        <dbReference type="Proteomes" id="UP000015530"/>
    </source>
</evidence>
<dbReference type="OrthoDB" id="329835at2759"/>
<evidence type="ECO:0000313" key="2">
    <source>
        <dbReference type="EMBL" id="EQB58104.1"/>
    </source>
</evidence>
<dbReference type="InterPro" id="IPR009081">
    <property type="entry name" value="PP-bd_ACP"/>
</dbReference>
<dbReference type="InterPro" id="IPR036736">
    <property type="entry name" value="ACP-like_sf"/>
</dbReference>
<dbReference type="EMBL" id="AMYD01000360">
    <property type="protein sequence ID" value="EQB58104.1"/>
    <property type="molecule type" value="Genomic_DNA"/>
</dbReference>
<dbReference type="Proteomes" id="UP000015530">
    <property type="component" value="Unassembled WGS sequence"/>
</dbReference>
<gene>
    <name evidence="2" type="ORF">CGLO_01689</name>
</gene>
<reference evidence="3" key="1">
    <citation type="journal article" date="2013" name="Mol. Plant Microbe Interact.">
        <title>Global aspects of pacC regulation of pathogenicity genes in Colletotrichum gloeosporioides as revealed by transcriptome analysis.</title>
        <authorList>
            <person name="Alkan N."/>
            <person name="Meng X."/>
            <person name="Friedlander G."/>
            <person name="Reuveni E."/>
            <person name="Sukno S."/>
            <person name="Sherman A."/>
            <person name="Thon M."/>
            <person name="Fluhr R."/>
            <person name="Prusky D."/>
        </authorList>
    </citation>
    <scope>NUCLEOTIDE SEQUENCE [LARGE SCALE GENOMIC DNA]</scope>
    <source>
        <strain evidence="3">Cg-14</strain>
    </source>
</reference>
<comment type="caution">
    <text evidence="2">The sequence shown here is derived from an EMBL/GenBank/DDBJ whole genome shotgun (WGS) entry which is preliminary data.</text>
</comment>
<dbReference type="AlphaFoldDB" id="T0L0X9"/>